<gene>
    <name evidence="2" type="ORF">EUBVEN_00454</name>
</gene>
<dbReference type="AlphaFoldDB" id="A5Z449"/>
<keyword evidence="1" id="KW-0472">Membrane</keyword>
<feature type="transmembrane region" description="Helical" evidence="1">
    <location>
        <begin position="15"/>
        <end position="41"/>
    </location>
</feature>
<organism evidence="2 3">
    <name type="scientific">Eubacterium ventriosum ATCC 27560</name>
    <dbReference type="NCBI Taxonomy" id="411463"/>
    <lineage>
        <taxon>Bacteria</taxon>
        <taxon>Bacillati</taxon>
        <taxon>Bacillota</taxon>
        <taxon>Clostridia</taxon>
        <taxon>Eubacteriales</taxon>
        <taxon>Eubacteriaceae</taxon>
        <taxon>Eubacterium</taxon>
    </lineage>
</organism>
<protein>
    <submittedName>
        <fullName evidence="2">Uncharacterized protein</fullName>
    </submittedName>
</protein>
<proteinExistence type="predicted"/>
<dbReference type="HOGENOM" id="CLU_2915666_0_0_9"/>
<evidence type="ECO:0000313" key="3">
    <source>
        <dbReference type="Proteomes" id="UP000006000"/>
    </source>
</evidence>
<evidence type="ECO:0000256" key="1">
    <source>
        <dbReference type="SAM" id="Phobius"/>
    </source>
</evidence>
<accession>A5Z449</accession>
<reference evidence="2 3" key="2">
    <citation type="submission" date="2007-04" db="EMBL/GenBank/DDBJ databases">
        <title>Draft genome sequence of Eubacterium ventriosum (ATCC 27560).</title>
        <authorList>
            <person name="Sudarsanam P."/>
            <person name="Ley R."/>
            <person name="Guruge J."/>
            <person name="Turnbaugh P.J."/>
            <person name="Mahowald M."/>
            <person name="Liep D."/>
            <person name="Gordon J."/>
        </authorList>
    </citation>
    <scope>NUCLEOTIDE SEQUENCE [LARGE SCALE GENOMIC DNA]</scope>
    <source>
        <strain evidence="2 3">ATCC 27560</strain>
    </source>
</reference>
<comment type="caution">
    <text evidence="2">The sequence shown here is derived from an EMBL/GenBank/DDBJ whole genome shotgun (WGS) entry which is preliminary data.</text>
</comment>
<dbReference type="Proteomes" id="UP000006000">
    <property type="component" value="Unassembled WGS sequence"/>
</dbReference>
<dbReference type="EMBL" id="AAVL02000026">
    <property type="protein sequence ID" value="EDM52258.1"/>
    <property type="molecule type" value="Genomic_DNA"/>
</dbReference>
<keyword evidence="1" id="KW-1133">Transmembrane helix</keyword>
<name>A5Z449_9FIRM</name>
<keyword evidence="1" id="KW-0812">Transmembrane</keyword>
<sequence>MCFCIFISYRGPVTLGVFIAFLSAPLFGFIFKCIIPLVYALPFSHLCRINPQGFRNFCILH</sequence>
<evidence type="ECO:0000313" key="2">
    <source>
        <dbReference type="EMBL" id="EDM52258.1"/>
    </source>
</evidence>
<reference evidence="2 3" key="1">
    <citation type="submission" date="2007-03" db="EMBL/GenBank/DDBJ databases">
        <authorList>
            <person name="Fulton L."/>
            <person name="Clifton S."/>
            <person name="Fulton B."/>
            <person name="Xu J."/>
            <person name="Minx P."/>
            <person name="Pepin K.H."/>
            <person name="Johnson M."/>
            <person name="Thiruvilangam P."/>
            <person name="Bhonagiri V."/>
            <person name="Nash W.E."/>
            <person name="Mardis E.R."/>
            <person name="Wilson R.K."/>
        </authorList>
    </citation>
    <scope>NUCLEOTIDE SEQUENCE [LARGE SCALE GENOMIC DNA]</scope>
    <source>
        <strain evidence="2 3">ATCC 27560</strain>
    </source>
</reference>